<accession>A4A736</accession>
<dbReference type="AlphaFoldDB" id="A4A736"/>
<proteinExistence type="predicted"/>
<name>A4A736_9GAMM</name>
<dbReference type="EMBL" id="AAOA02000002">
    <property type="protein sequence ID" value="EAQ98105.1"/>
    <property type="molecule type" value="Genomic_DNA"/>
</dbReference>
<keyword evidence="1" id="KW-0732">Signal</keyword>
<evidence type="ECO:0000313" key="3">
    <source>
        <dbReference type="Proteomes" id="UP000019205"/>
    </source>
</evidence>
<protein>
    <recommendedName>
        <fullName evidence="4">Bifunctional inhibitor/plant lipid transfer protein/seed storage helical domain-containing protein</fullName>
    </recommendedName>
</protein>
<dbReference type="STRING" id="314285.KT71_02622"/>
<organism evidence="2 3">
    <name type="scientific">Congregibacter litoralis KT71</name>
    <dbReference type="NCBI Taxonomy" id="314285"/>
    <lineage>
        <taxon>Bacteria</taxon>
        <taxon>Pseudomonadati</taxon>
        <taxon>Pseudomonadota</taxon>
        <taxon>Gammaproteobacteria</taxon>
        <taxon>Cellvibrionales</taxon>
        <taxon>Halieaceae</taxon>
        <taxon>Congregibacter</taxon>
    </lineage>
</organism>
<evidence type="ECO:0000313" key="2">
    <source>
        <dbReference type="EMBL" id="EAQ98105.1"/>
    </source>
</evidence>
<dbReference type="HOGENOM" id="CLU_2715454_0_0_6"/>
<evidence type="ECO:0000256" key="1">
    <source>
        <dbReference type="SAM" id="SignalP"/>
    </source>
</evidence>
<sequence length="72" mass="7563">MRDALLAVTFLAGVALCNITYAQAINGEEACASLQRPNIDCACVAQRIAAYNELSPNAAAVAVIDQGYLYAL</sequence>
<reference evidence="2 3" key="1">
    <citation type="journal article" date="2007" name="Proc. Natl. Acad. Sci. U.S.A.">
        <title>Characterization of a marine gammaproteobacterium capable of aerobic anoxygenic photosynthesis.</title>
        <authorList>
            <person name="Fuchs B.M."/>
            <person name="Spring S."/>
            <person name="Teeling H."/>
            <person name="Quast C."/>
            <person name="Wulf J."/>
            <person name="Schattenhofer M."/>
            <person name="Yan S."/>
            <person name="Ferriera S."/>
            <person name="Johnson J."/>
            <person name="Glockner F.O."/>
            <person name="Amann R."/>
        </authorList>
    </citation>
    <scope>NUCLEOTIDE SEQUENCE [LARGE SCALE GENOMIC DNA]</scope>
    <source>
        <strain evidence="2">KT71</strain>
    </source>
</reference>
<dbReference type="Proteomes" id="UP000019205">
    <property type="component" value="Chromosome"/>
</dbReference>
<dbReference type="RefSeq" id="WP_008292925.1">
    <property type="nucleotide sequence ID" value="NZ_CM002299.1"/>
</dbReference>
<comment type="caution">
    <text evidence="2">The sequence shown here is derived from an EMBL/GenBank/DDBJ whole genome shotgun (WGS) entry which is preliminary data.</text>
</comment>
<gene>
    <name evidence="2" type="ORF">KT71_02622</name>
</gene>
<keyword evidence="3" id="KW-1185">Reference proteome</keyword>
<feature type="chain" id="PRO_5002665511" description="Bifunctional inhibitor/plant lipid transfer protein/seed storage helical domain-containing protein" evidence="1">
    <location>
        <begin position="25"/>
        <end position="72"/>
    </location>
</feature>
<reference evidence="2 3" key="2">
    <citation type="journal article" date="2009" name="PLoS ONE">
        <title>The photosynthetic apparatus and its regulation in the aerobic gammaproteobacterium Congregibacter litoralis gen. nov., sp. nov.</title>
        <authorList>
            <person name="Spring S."/>
            <person name="Lunsdorf H."/>
            <person name="Fuchs B.M."/>
            <person name="Tindall B.J."/>
        </authorList>
    </citation>
    <scope>NUCLEOTIDE SEQUENCE [LARGE SCALE GENOMIC DNA]</scope>
    <source>
        <strain evidence="2">KT71</strain>
    </source>
</reference>
<feature type="signal peptide" evidence="1">
    <location>
        <begin position="1"/>
        <end position="24"/>
    </location>
</feature>
<evidence type="ECO:0008006" key="4">
    <source>
        <dbReference type="Google" id="ProtNLM"/>
    </source>
</evidence>